<evidence type="ECO:0008006" key="3">
    <source>
        <dbReference type="Google" id="ProtNLM"/>
    </source>
</evidence>
<sequence length="142" mass="15461">MSKQPRPSFATTVVADITGVSPQGVNPDQALWPNAGTIRPANEAGVAKSEPTLAMQDAGKQANLSNKDSLYDKDIKPEKIVFSNKLEAATYLKLQQLATYGGENIQEILEAALTAYFEGKEEASRPLPPKVLTVLRKKYPFL</sequence>
<protein>
    <recommendedName>
        <fullName evidence="3">Stability/partitioning determinant</fullName>
    </recommendedName>
</protein>
<dbReference type="EMBL" id="JAAVTK010000005">
    <property type="protein sequence ID" value="NKI89630.1"/>
    <property type="molecule type" value="Genomic_DNA"/>
</dbReference>
<evidence type="ECO:0000313" key="2">
    <source>
        <dbReference type="Proteomes" id="UP000717634"/>
    </source>
</evidence>
<gene>
    <name evidence="1" type="ORF">HBN54_002228</name>
</gene>
<proteinExistence type="predicted"/>
<comment type="caution">
    <text evidence="1">The sequence shown here is derived from an EMBL/GenBank/DDBJ whole genome shotgun (WGS) entry which is preliminary data.</text>
</comment>
<evidence type="ECO:0000313" key="1">
    <source>
        <dbReference type="EMBL" id="NKI89630.1"/>
    </source>
</evidence>
<organism evidence="1 2">
    <name type="scientific">Hymenobacter artigasi</name>
    <dbReference type="NCBI Taxonomy" id="2719616"/>
    <lineage>
        <taxon>Bacteria</taxon>
        <taxon>Pseudomonadati</taxon>
        <taxon>Bacteroidota</taxon>
        <taxon>Cytophagia</taxon>
        <taxon>Cytophagales</taxon>
        <taxon>Hymenobacteraceae</taxon>
        <taxon>Hymenobacter</taxon>
    </lineage>
</organism>
<reference evidence="1 2" key="1">
    <citation type="submission" date="2020-03" db="EMBL/GenBank/DDBJ databases">
        <title>Genomic Encyclopedia of Type Strains, Phase IV (KMG-V): Genome sequencing to study the core and pangenomes of soil and plant-associated prokaryotes.</title>
        <authorList>
            <person name="Whitman W."/>
        </authorList>
    </citation>
    <scope>NUCLEOTIDE SEQUENCE [LARGE SCALE GENOMIC DNA]</scope>
    <source>
        <strain evidence="1 2">1B</strain>
    </source>
</reference>
<accession>A0ABX1HHF9</accession>
<dbReference type="RefSeq" id="WP_168673240.1">
    <property type="nucleotide sequence ID" value="NZ_JAAVTK010000005.1"/>
</dbReference>
<name>A0ABX1HHF9_9BACT</name>
<dbReference type="Proteomes" id="UP000717634">
    <property type="component" value="Unassembled WGS sequence"/>
</dbReference>
<keyword evidence="2" id="KW-1185">Reference proteome</keyword>